<gene>
    <name evidence="2" type="ORF">Taro_055203</name>
</gene>
<dbReference type="EMBL" id="NMUH01012266">
    <property type="protein sequence ID" value="MQM22155.1"/>
    <property type="molecule type" value="Genomic_DNA"/>
</dbReference>
<name>A0A843XTH2_COLES</name>
<proteinExistence type="predicted"/>
<feature type="compositionally biased region" description="Basic residues" evidence="1">
    <location>
        <begin position="261"/>
        <end position="270"/>
    </location>
</feature>
<feature type="compositionally biased region" description="Low complexity" evidence="1">
    <location>
        <begin position="225"/>
        <end position="260"/>
    </location>
</feature>
<evidence type="ECO:0000313" key="3">
    <source>
        <dbReference type="Proteomes" id="UP000652761"/>
    </source>
</evidence>
<sequence length="461" mass="52836">MAPRRRPREGVAEQATRQEAGDAPPPQQTQPLPQDAHSGIVPPPPPPPQVAQGLDMTRFLEGMAQFVAQHRDAPVPQGGTGKVLRELLQFQPPQFLGQPDPDIARAWLDAVERTFRSMECVPEERVAFCPTYVRIERLYQFLDLQQRDFTVVQYRARFVELGRYAPQIMVDKGLRTQQFVRGLRPELRQALIVARVTDLDAAYQTAAALEADTLRTRARSVEVQTQVVPTQPRQQQVSVQTTPRTATSYISTSTGTTAKSGSRRKFRRDRRQAEQSQQWVVVDSRGSSSTPVPGMSSHFGVVLWHLGDVLEREWLSRRLVRRLETLRHLSRRSLCHRTHTVVLFHRRHLLLRAFCPTYVQTERLYQFLDLQQRDFIVVQYRARFVELGRYAPQIMIDEGLRTQQFVRGLRPELRQALIVARVTDLDAAYQTAAALESDTLRTRARSAEVQTQVVLTQPRQQ</sequence>
<evidence type="ECO:0000313" key="2">
    <source>
        <dbReference type="EMBL" id="MQM22155.1"/>
    </source>
</evidence>
<evidence type="ECO:0000256" key="1">
    <source>
        <dbReference type="SAM" id="MobiDB-lite"/>
    </source>
</evidence>
<feature type="region of interest" description="Disordered" evidence="1">
    <location>
        <begin position="1"/>
        <end position="51"/>
    </location>
</feature>
<reference evidence="2" key="1">
    <citation type="submission" date="2017-07" db="EMBL/GenBank/DDBJ databases">
        <title>Taro Niue Genome Assembly and Annotation.</title>
        <authorList>
            <person name="Atibalentja N."/>
            <person name="Keating K."/>
            <person name="Fields C.J."/>
        </authorList>
    </citation>
    <scope>NUCLEOTIDE SEQUENCE</scope>
    <source>
        <strain evidence="2">Niue_2</strain>
        <tissue evidence="2">Leaf</tissue>
    </source>
</reference>
<dbReference type="AlphaFoldDB" id="A0A843XTH2"/>
<evidence type="ECO:0008006" key="4">
    <source>
        <dbReference type="Google" id="ProtNLM"/>
    </source>
</evidence>
<keyword evidence="3" id="KW-1185">Reference proteome</keyword>
<dbReference type="Proteomes" id="UP000652761">
    <property type="component" value="Unassembled WGS sequence"/>
</dbReference>
<accession>A0A843XTH2</accession>
<protein>
    <recommendedName>
        <fullName evidence="4">Retrotransposon gag domain-containing protein</fullName>
    </recommendedName>
</protein>
<feature type="region of interest" description="Disordered" evidence="1">
    <location>
        <begin position="225"/>
        <end position="277"/>
    </location>
</feature>
<comment type="caution">
    <text evidence="2">The sequence shown here is derived from an EMBL/GenBank/DDBJ whole genome shotgun (WGS) entry which is preliminary data.</text>
</comment>
<organism evidence="2 3">
    <name type="scientific">Colocasia esculenta</name>
    <name type="common">Wild taro</name>
    <name type="synonym">Arum esculentum</name>
    <dbReference type="NCBI Taxonomy" id="4460"/>
    <lineage>
        <taxon>Eukaryota</taxon>
        <taxon>Viridiplantae</taxon>
        <taxon>Streptophyta</taxon>
        <taxon>Embryophyta</taxon>
        <taxon>Tracheophyta</taxon>
        <taxon>Spermatophyta</taxon>
        <taxon>Magnoliopsida</taxon>
        <taxon>Liliopsida</taxon>
        <taxon>Araceae</taxon>
        <taxon>Aroideae</taxon>
        <taxon>Colocasieae</taxon>
        <taxon>Colocasia</taxon>
    </lineage>
</organism>